<dbReference type="CDD" id="cd01344">
    <property type="entry name" value="PL2_Passenger_AT"/>
    <property type="match status" value="1"/>
</dbReference>
<dbReference type="PANTHER" id="PTHR12338:SF5">
    <property type="entry name" value="ANTIGEN 43-RELATED"/>
    <property type="match status" value="1"/>
</dbReference>
<accession>F4SZI5</accession>
<feature type="domain" description="Autotransporter" evidence="4">
    <location>
        <begin position="883"/>
        <end position="1171"/>
    </location>
</feature>
<dbReference type="PANTHER" id="PTHR12338">
    <property type="entry name" value="AUTOTRANSPORTER"/>
    <property type="match status" value="1"/>
</dbReference>
<dbReference type="Pfam" id="PF12951">
    <property type="entry name" value="PATR"/>
    <property type="match status" value="1"/>
</dbReference>
<dbReference type="PROSITE" id="PS51208">
    <property type="entry name" value="AUTOTRANSPORTER"/>
    <property type="match status" value="1"/>
</dbReference>
<keyword evidence="3" id="KW-0812">Transmembrane</keyword>
<dbReference type="InterPro" id="IPR054553">
    <property type="entry name" value="VID"/>
</dbReference>
<dbReference type="Gene3D" id="2.40.128.130">
    <property type="entry name" value="Autotransporter beta-domain"/>
    <property type="match status" value="1"/>
</dbReference>
<dbReference type="Pfam" id="PF18883">
    <property type="entry name" value="AC_1"/>
    <property type="match status" value="1"/>
</dbReference>
<evidence type="ECO:0000259" key="4">
    <source>
        <dbReference type="PROSITE" id="PS51208"/>
    </source>
</evidence>
<organism evidence="5 6">
    <name type="scientific">Escherichia coli M605</name>
    <dbReference type="NCBI Taxonomy" id="656417"/>
    <lineage>
        <taxon>Bacteria</taxon>
        <taxon>Pseudomonadati</taxon>
        <taxon>Pseudomonadota</taxon>
        <taxon>Gammaproteobacteria</taxon>
        <taxon>Enterobacterales</taxon>
        <taxon>Enterobacteriaceae</taxon>
        <taxon>Escherichia</taxon>
    </lineage>
</organism>
<dbReference type="SUPFAM" id="SSF51126">
    <property type="entry name" value="Pectin lyase-like"/>
    <property type="match status" value="1"/>
</dbReference>
<dbReference type="InterPro" id="IPR006315">
    <property type="entry name" value="OM_autotransptr_brl_dom"/>
</dbReference>
<dbReference type="InterPro" id="IPR011050">
    <property type="entry name" value="Pectin_lyase_fold/virulence"/>
</dbReference>
<keyword evidence="3" id="KW-1133">Transmembrane helix</keyword>
<keyword evidence="3" id="KW-0472">Membrane</keyword>
<evidence type="ECO:0000256" key="1">
    <source>
        <dbReference type="ARBA" id="ARBA00022729"/>
    </source>
</evidence>
<dbReference type="Gene3D" id="2.160.20.20">
    <property type="match status" value="1"/>
</dbReference>
<sequence length="1171" mass="123729">MTTLVKRIIINMKNNVKSSSSQDKNIVEYTLQISRSCRKKYRKLNILSSVVSASFIFYAAGTVAGETGTQTANLNGNGLKFELTPSTGLTSNNYKENGKDAWHINAEEGSERYDNIILVKDTISGGDSSECSSGCSYNDIHGRGGDAIVGNNFTLNNSSLISGGNSMGNSLHQQGSGGKGGKGIVGNNIIINNNHVIRGGEGGFGINSDGGDAIFGDNIIIKNTAGEVYGGTGGDGRKDGRNLVDSSNNGIGGKGGDGGDAISGNFLTIINDADSIISGVSGGIGSPGGNGGDGIHATNSIIENNGSIGAGVGGQGILGSSDSTGGKGGNGISGNKLTVKNLDYGYISGGRGGIGLKPVTGGYGITGSDLNIFNSGIIQGGGKGGQQEGLEDALHFVSGHNTLTLNESSFSDPEYPSNFIFGNIRIEDSDENTPSFLTIQNNTNLDSENVRGDLISGQNNTVSLYGNTLKISGDSRFDDNSTLNLTKLSGVTTAGLHADGKIIFSETAKVNLVSEISEWKQNSYELLSAGKGITGLNINNVNDKNLLLNEGANDYAKVYLTDPNRLIYGLAWNDPNGHGHGEFNIMEGKNLTLDVALVDNTNKAHSTDWDGKSLIKSGKGSLTLSTQNTYSGETLVNDGTLKVAVEDAFINTSGITINEGAILNLSGLSQTAKSIVNSGIILINDPGAVTLSSPVTVIGNMILEKTGMIVLNNNTSNTGQKWIQNGNWYGNGGTVSMGAVLSGDASKTDHLEIAGHASGTTYVTVANVNGTGAKTLEGIKLISTGTSDKDAFIQKGRIVAGAYDYKLQQGTNTGENTNNWYLTSYLSNTPLPTPVPGTPGSENIHIWRPEAGSYIANQMAANTMFNSTINDRHGSVLVDPITNKYYETTMWSRVVGGHNENHLTDGQSKTTANRIVYQLGGEILTTSFSGDDALHLGVMGGYGHQNSKTINQYNGYNSRGIISGYTAGIYGTWFQHEDTRIGLYTDSWIQYGWFNNTVKGLHLNDEKYSSKGITASLGTGYTYPVHSWISVNGVSNTIYLRPQAQVSWFGVKAKNHIEHNGTVVKPAGNDNIQTKLGLRVSMIGQNSLDKGTLRKFEPFAEVNWIRNTEQYGVAMGDSSNHLNGNRNVAELKVGVEGHVTERLGIWGNISQQLGSNSYSDTQGMMGVKYTF</sequence>
<evidence type="ECO:0000256" key="3">
    <source>
        <dbReference type="SAM" id="Phobius"/>
    </source>
</evidence>
<dbReference type="NCBIfam" id="TIGR01414">
    <property type="entry name" value="autotrans_barl"/>
    <property type="match status" value="1"/>
</dbReference>
<gene>
    <name evidence="5" type="ORF">ECIG_05276</name>
</gene>
<protein>
    <submittedName>
        <fullName evidence="5">Outer membrane protein IcsA</fullName>
    </submittedName>
</protein>
<feature type="transmembrane region" description="Helical" evidence="3">
    <location>
        <begin position="44"/>
        <end position="65"/>
    </location>
</feature>
<dbReference type="HOGENOM" id="CLU_002551_8_0_6"/>
<feature type="region of interest" description="Disordered" evidence="2">
    <location>
        <begin position="231"/>
        <end position="256"/>
    </location>
</feature>
<dbReference type="Pfam" id="PF03797">
    <property type="entry name" value="Autotransporter"/>
    <property type="match status" value="1"/>
</dbReference>
<dbReference type="InterPro" id="IPR012332">
    <property type="entry name" value="Autotransporter_pectin_lyase_C"/>
</dbReference>
<evidence type="ECO:0000256" key="2">
    <source>
        <dbReference type="SAM" id="MobiDB-lite"/>
    </source>
</evidence>
<name>F4SZI5_ECOLX</name>
<reference evidence="5 6" key="1">
    <citation type="submission" date="2010-01" db="EMBL/GenBank/DDBJ databases">
        <title>The Genome Sequence of Escherichia coli M605.</title>
        <authorList>
            <consortium name="The Broad Institute Genome Sequencing Platform"/>
            <consortium name="The Broad Institute Genome Sequencing Center for Infectious Disease"/>
            <person name="Feldgarden M."/>
            <person name="Gordon D.M."/>
            <person name="Johnson J.R."/>
            <person name="Johnston B.D."/>
            <person name="Young S."/>
            <person name="Zeng Q."/>
            <person name="Koehrsen M."/>
            <person name="Alvarado L."/>
            <person name="Berlin A.M."/>
            <person name="Borenstein D."/>
            <person name="Chapman S.B."/>
            <person name="Chen Z."/>
            <person name="Engels R."/>
            <person name="Freedman E."/>
            <person name="Gellesch M."/>
            <person name="Goldberg J."/>
            <person name="Griggs A."/>
            <person name="Gujja S."/>
            <person name="Heilman E.R."/>
            <person name="Heiman D.I."/>
            <person name="Hepburn T.A."/>
            <person name="Howarth C."/>
            <person name="Jen D."/>
            <person name="Larson L."/>
            <person name="Lewis B."/>
            <person name="Mehta T."/>
            <person name="Park D."/>
            <person name="Pearson M."/>
            <person name="Richards J."/>
            <person name="Roberts A."/>
            <person name="Saif S."/>
            <person name="Shea T.D."/>
            <person name="Shenoy N."/>
            <person name="Sisk P."/>
            <person name="Stolte C."/>
            <person name="Sykes S.N."/>
            <person name="Walk T."/>
            <person name="White J."/>
            <person name="Yandava C."/>
            <person name="Haas B."/>
            <person name="Henn M.R."/>
            <person name="Nusbaum C."/>
            <person name="Birren B."/>
        </authorList>
    </citation>
    <scope>NUCLEOTIDE SEQUENCE [LARGE SCALE GENOMIC DNA]</scope>
    <source>
        <strain evidence="5 6">M605</strain>
    </source>
</reference>
<dbReference type="Pfam" id="PF22364">
    <property type="entry name" value="VID"/>
    <property type="match status" value="1"/>
</dbReference>
<dbReference type="EMBL" id="GL883911">
    <property type="protein sequence ID" value="EGI15883.1"/>
    <property type="molecule type" value="Genomic_DNA"/>
</dbReference>
<dbReference type="InterPro" id="IPR005546">
    <property type="entry name" value="Autotransporte_beta"/>
</dbReference>
<dbReference type="RefSeq" id="WP_001311846.1">
    <property type="nucleotide sequence ID" value="NZ_GL883911.1"/>
</dbReference>
<dbReference type="SMART" id="SM00869">
    <property type="entry name" value="Autotransporter"/>
    <property type="match status" value="1"/>
</dbReference>
<dbReference type="InterPro" id="IPR050909">
    <property type="entry name" value="Bact_Autotransporter_VF"/>
</dbReference>
<dbReference type="InterPro" id="IPR043990">
    <property type="entry name" value="AC_1"/>
</dbReference>
<evidence type="ECO:0000313" key="5">
    <source>
        <dbReference type="EMBL" id="EGI15883.1"/>
    </source>
</evidence>
<dbReference type="InterPro" id="IPR013425">
    <property type="entry name" value="Autotrns_rpt"/>
</dbReference>
<proteinExistence type="predicted"/>
<evidence type="ECO:0000313" key="6">
    <source>
        <dbReference type="Proteomes" id="UP000004710"/>
    </source>
</evidence>
<dbReference type="GO" id="GO:0019867">
    <property type="term" value="C:outer membrane"/>
    <property type="evidence" value="ECO:0007669"/>
    <property type="project" value="InterPro"/>
</dbReference>
<dbReference type="AlphaFoldDB" id="F4SZI5"/>
<dbReference type="NCBIfam" id="TIGR02601">
    <property type="entry name" value="autotrns_rpt"/>
    <property type="match status" value="1"/>
</dbReference>
<dbReference type="InterPro" id="IPR036709">
    <property type="entry name" value="Autotransporte_beta_dom_sf"/>
</dbReference>
<dbReference type="SUPFAM" id="SSF103515">
    <property type="entry name" value="Autotransporter"/>
    <property type="match status" value="1"/>
</dbReference>
<dbReference type="Proteomes" id="UP000004710">
    <property type="component" value="Unassembled WGS sequence"/>
</dbReference>
<keyword evidence="1" id="KW-0732">Signal</keyword>